<dbReference type="PANTHER" id="PTHR43364:SF18">
    <property type="entry name" value="OXIDOREDUCTASE"/>
    <property type="match status" value="1"/>
</dbReference>
<sequence length="323" mass="34613">MRHRLGNTGLKVSPVGIGTLTWGRDTTIIEAENIWNTAVQAGINLIDTSPTYGEGSAESTVGTVLETTGTSRSDVVIVTKGGYIPTDARFHYSAAKNAILQSIDRSLEALQTDYIDVFLLARPDPETPFDESLEALSMALRSGVIRYIGVSNFSAWDTAKIHFLAKEFGTKLATVSAEYSLLERGVERELLPGLRRDNIGFIAWSALARGVLTGKYRHTTPPDSRAASPILSGFVEPYLSNEYSAITEAVLAAASGLDVSATTVALAWLTSQPGVSAALVGPRSELQAKQIAEGMQFALPQPIVDALNEVSAPRRGYPETEGL</sequence>
<evidence type="ECO:0000313" key="3">
    <source>
        <dbReference type="Proteomes" id="UP000014387"/>
    </source>
</evidence>
<feature type="domain" description="NADP-dependent oxidoreductase" evidence="1">
    <location>
        <begin position="15"/>
        <end position="310"/>
    </location>
</feature>
<dbReference type="Proteomes" id="UP000014387">
    <property type="component" value="Unassembled WGS sequence"/>
</dbReference>
<dbReference type="Pfam" id="PF00248">
    <property type="entry name" value="Aldo_ket_red"/>
    <property type="match status" value="1"/>
</dbReference>
<dbReference type="InterPro" id="IPR050523">
    <property type="entry name" value="AKR_Detox_Biosynth"/>
</dbReference>
<dbReference type="PROSITE" id="PS00062">
    <property type="entry name" value="ALDOKETO_REDUCTASE_2"/>
    <property type="match status" value="1"/>
</dbReference>
<proteinExistence type="predicted"/>
<comment type="caution">
    <text evidence="2">The sequence shown here is derived from an EMBL/GenBank/DDBJ whole genome shotgun (WGS) entry which is preliminary data.</text>
</comment>
<gene>
    <name evidence="2" type="ORF">HMPREF9238_00286</name>
</gene>
<dbReference type="GO" id="GO:0016491">
    <property type="term" value="F:oxidoreductase activity"/>
    <property type="evidence" value="ECO:0007669"/>
    <property type="project" value="InterPro"/>
</dbReference>
<dbReference type="SUPFAM" id="SSF51430">
    <property type="entry name" value="NAD(P)-linked oxidoreductase"/>
    <property type="match status" value="1"/>
</dbReference>
<protein>
    <recommendedName>
        <fullName evidence="1">NADP-dependent oxidoreductase domain-containing protein</fullName>
    </recommendedName>
</protein>
<dbReference type="InterPro" id="IPR036812">
    <property type="entry name" value="NAD(P)_OxRdtase_dom_sf"/>
</dbReference>
<organism evidence="2 3">
    <name type="scientific">Gleimia europaea ACS-120-V-Col10b</name>
    <dbReference type="NCBI Taxonomy" id="883069"/>
    <lineage>
        <taxon>Bacteria</taxon>
        <taxon>Bacillati</taxon>
        <taxon>Actinomycetota</taxon>
        <taxon>Actinomycetes</taxon>
        <taxon>Actinomycetales</taxon>
        <taxon>Actinomycetaceae</taxon>
        <taxon>Gleimia</taxon>
    </lineage>
</organism>
<evidence type="ECO:0000313" key="2">
    <source>
        <dbReference type="EMBL" id="EPD30541.1"/>
    </source>
</evidence>
<accession>A0A9W5RDY2</accession>
<dbReference type="InterPro" id="IPR018170">
    <property type="entry name" value="Aldo/ket_reductase_CS"/>
</dbReference>
<dbReference type="EMBL" id="AGWN01000001">
    <property type="protein sequence ID" value="EPD30541.1"/>
    <property type="molecule type" value="Genomic_DNA"/>
</dbReference>
<dbReference type="RefSeq" id="WP_016443653.1">
    <property type="nucleotide sequence ID" value="NZ_KE150266.1"/>
</dbReference>
<reference evidence="2 3" key="1">
    <citation type="submission" date="2013-05" db="EMBL/GenBank/DDBJ databases">
        <title>The Genome Sequence of Actinomyces europaeus ACS-120-V-COL10B.</title>
        <authorList>
            <consortium name="The Broad Institute Genomics Platform"/>
            <person name="Earl A."/>
            <person name="Ward D."/>
            <person name="Feldgarden M."/>
            <person name="Gevers D."/>
            <person name="Saerens B."/>
            <person name="Vaneechoutte M."/>
            <person name="Walker B."/>
            <person name="Young S."/>
            <person name="Zeng Q."/>
            <person name="Gargeya S."/>
            <person name="Fitzgerald M."/>
            <person name="Haas B."/>
            <person name="Abouelleil A."/>
            <person name="Allen A.W."/>
            <person name="Alvarado L."/>
            <person name="Arachchi H.M."/>
            <person name="Berlin A.M."/>
            <person name="Chapman S.B."/>
            <person name="Gainer-Dewar J."/>
            <person name="Goldberg J."/>
            <person name="Griggs A."/>
            <person name="Gujja S."/>
            <person name="Hansen M."/>
            <person name="Howarth C."/>
            <person name="Imamovic A."/>
            <person name="Ireland A."/>
            <person name="Larimer J."/>
            <person name="McCowan C."/>
            <person name="Murphy C."/>
            <person name="Pearson M."/>
            <person name="Poon T.W."/>
            <person name="Priest M."/>
            <person name="Roberts A."/>
            <person name="Saif S."/>
            <person name="Shea T."/>
            <person name="Sisk P."/>
            <person name="Sykes S."/>
            <person name="Wortman J."/>
            <person name="Nusbaum C."/>
            <person name="Birren B."/>
        </authorList>
    </citation>
    <scope>NUCLEOTIDE SEQUENCE [LARGE SCALE GENOMIC DNA]</scope>
    <source>
        <strain evidence="2 3">ACS-120-V-Col10b</strain>
    </source>
</reference>
<dbReference type="OrthoDB" id="9768793at2"/>
<name>A0A9W5RDY2_9ACTO</name>
<dbReference type="Gene3D" id="3.20.20.100">
    <property type="entry name" value="NADP-dependent oxidoreductase domain"/>
    <property type="match status" value="1"/>
</dbReference>
<evidence type="ECO:0000259" key="1">
    <source>
        <dbReference type="Pfam" id="PF00248"/>
    </source>
</evidence>
<dbReference type="InterPro" id="IPR023210">
    <property type="entry name" value="NADP_OxRdtase_dom"/>
</dbReference>
<dbReference type="GO" id="GO:0005829">
    <property type="term" value="C:cytosol"/>
    <property type="evidence" value="ECO:0007669"/>
    <property type="project" value="TreeGrafter"/>
</dbReference>
<dbReference type="AlphaFoldDB" id="A0A9W5RDY2"/>
<dbReference type="PANTHER" id="PTHR43364">
    <property type="entry name" value="NADH-SPECIFIC METHYLGLYOXAL REDUCTASE-RELATED"/>
    <property type="match status" value="1"/>
</dbReference>
<keyword evidence="3" id="KW-1185">Reference proteome</keyword>